<dbReference type="InterPro" id="IPR001460">
    <property type="entry name" value="PCN-bd_Tpept"/>
</dbReference>
<dbReference type="InterPro" id="IPR001264">
    <property type="entry name" value="Glyco_trans_51"/>
</dbReference>
<dbReference type="GO" id="GO:0009252">
    <property type="term" value="P:peptidoglycan biosynthetic process"/>
    <property type="evidence" value="ECO:0007669"/>
    <property type="project" value="UniProtKB-KW"/>
</dbReference>
<keyword evidence="12 17" id="KW-0472">Membrane</keyword>
<dbReference type="Pfam" id="PF00912">
    <property type="entry name" value="Transgly"/>
    <property type="match status" value="1"/>
</dbReference>
<evidence type="ECO:0000256" key="16">
    <source>
        <dbReference type="ARBA" id="ARBA00049902"/>
    </source>
</evidence>
<accession>A0A1F4VA54</accession>
<dbReference type="GO" id="GO:0030288">
    <property type="term" value="C:outer membrane-bounded periplasmic space"/>
    <property type="evidence" value="ECO:0007669"/>
    <property type="project" value="TreeGrafter"/>
</dbReference>
<evidence type="ECO:0000256" key="8">
    <source>
        <dbReference type="ARBA" id="ARBA00022679"/>
    </source>
</evidence>
<feature type="transmembrane region" description="Helical" evidence="17">
    <location>
        <begin position="167"/>
        <end position="191"/>
    </location>
</feature>
<keyword evidence="6" id="KW-0645">Protease</keyword>
<evidence type="ECO:0000259" key="19">
    <source>
        <dbReference type="Pfam" id="PF00912"/>
    </source>
</evidence>
<keyword evidence="11" id="KW-0573">Peptidoglycan synthesis</keyword>
<evidence type="ECO:0000256" key="7">
    <source>
        <dbReference type="ARBA" id="ARBA00022676"/>
    </source>
</evidence>
<feature type="domain" description="Glycosyl transferase family 51" evidence="19">
    <location>
        <begin position="220"/>
        <end position="391"/>
    </location>
</feature>
<dbReference type="Gene3D" id="1.10.3810.10">
    <property type="entry name" value="Biosynthetic peptidoglycan transglycosylase-like"/>
    <property type="match status" value="1"/>
</dbReference>
<dbReference type="GO" id="GO:0006508">
    <property type="term" value="P:proteolysis"/>
    <property type="evidence" value="ECO:0007669"/>
    <property type="project" value="UniProtKB-KW"/>
</dbReference>
<dbReference type="GO" id="GO:0008955">
    <property type="term" value="F:peptidoglycan glycosyltransferase activity"/>
    <property type="evidence" value="ECO:0007669"/>
    <property type="project" value="UniProtKB-EC"/>
</dbReference>
<proteinExistence type="inferred from homology"/>
<dbReference type="Pfam" id="PF00905">
    <property type="entry name" value="Transpeptidase"/>
    <property type="match status" value="1"/>
</dbReference>
<evidence type="ECO:0000256" key="12">
    <source>
        <dbReference type="ARBA" id="ARBA00023136"/>
    </source>
</evidence>
<comment type="similarity">
    <text evidence="2">In the C-terminal section; belongs to the transpeptidase family.</text>
</comment>
<dbReference type="GO" id="GO:0071555">
    <property type="term" value="P:cell wall organization"/>
    <property type="evidence" value="ECO:0007669"/>
    <property type="project" value="UniProtKB-KW"/>
</dbReference>
<organism evidence="20 21">
    <name type="scientific">candidate division WWE3 bacterium RIFCSPHIGHO2_02_FULL_38_14</name>
    <dbReference type="NCBI Taxonomy" id="1802620"/>
    <lineage>
        <taxon>Bacteria</taxon>
        <taxon>Katanobacteria</taxon>
    </lineage>
</organism>
<keyword evidence="7" id="KW-0328">Glycosyltransferase</keyword>
<dbReference type="EMBL" id="MEVD01000006">
    <property type="protein sequence ID" value="OGC54046.1"/>
    <property type="molecule type" value="Genomic_DNA"/>
</dbReference>
<dbReference type="GO" id="GO:0005886">
    <property type="term" value="C:plasma membrane"/>
    <property type="evidence" value="ECO:0007669"/>
    <property type="project" value="UniProtKB-SubCell"/>
</dbReference>
<evidence type="ECO:0000256" key="9">
    <source>
        <dbReference type="ARBA" id="ARBA00022801"/>
    </source>
</evidence>
<feature type="transmembrane region" description="Helical" evidence="17">
    <location>
        <begin position="20"/>
        <end position="39"/>
    </location>
</feature>
<evidence type="ECO:0000256" key="11">
    <source>
        <dbReference type="ARBA" id="ARBA00022984"/>
    </source>
</evidence>
<dbReference type="Gene3D" id="3.40.710.10">
    <property type="entry name" value="DD-peptidase/beta-lactamase superfamily"/>
    <property type="match status" value="1"/>
</dbReference>
<comment type="catalytic activity">
    <reaction evidence="15">
        <text>Preferential cleavage: (Ac)2-L-Lys-D-Ala-|-D-Ala. Also transpeptidation of peptidyl-alanyl moieties that are N-acyl substituents of D-alanine.</text>
        <dbReference type="EC" id="3.4.16.4"/>
    </reaction>
</comment>
<evidence type="ECO:0000313" key="21">
    <source>
        <dbReference type="Proteomes" id="UP000178127"/>
    </source>
</evidence>
<comment type="subcellular location">
    <subcellularLocation>
        <location evidence="1">Cell membrane</location>
    </subcellularLocation>
</comment>
<dbReference type="InterPro" id="IPR036950">
    <property type="entry name" value="PBP_transglycosylase"/>
</dbReference>
<dbReference type="Proteomes" id="UP000178127">
    <property type="component" value="Unassembled WGS sequence"/>
</dbReference>
<keyword evidence="5" id="KW-0121">Carboxypeptidase</keyword>
<comment type="catalytic activity">
    <reaction evidence="16">
        <text>[GlcNAc-(1-&gt;4)-Mur2Ac(oyl-L-Ala-gamma-D-Glu-L-Lys-D-Ala-D-Ala)](n)-di-trans,octa-cis-undecaprenyl diphosphate + beta-D-GlcNAc-(1-&gt;4)-Mur2Ac(oyl-L-Ala-gamma-D-Glu-L-Lys-D-Ala-D-Ala)-di-trans,octa-cis-undecaprenyl diphosphate = [GlcNAc-(1-&gt;4)-Mur2Ac(oyl-L-Ala-gamma-D-Glu-L-Lys-D-Ala-D-Ala)](n+1)-di-trans,octa-cis-undecaprenyl diphosphate + di-trans,octa-cis-undecaprenyl diphosphate + H(+)</text>
        <dbReference type="Rhea" id="RHEA:23708"/>
        <dbReference type="Rhea" id="RHEA-COMP:9602"/>
        <dbReference type="Rhea" id="RHEA-COMP:9603"/>
        <dbReference type="ChEBI" id="CHEBI:15378"/>
        <dbReference type="ChEBI" id="CHEBI:58405"/>
        <dbReference type="ChEBI" id="CHEBI:60033"/>
        <dbReference type="ChEBI" id="CHEBI:78435"/>
        <dbReference type="EC" id="2.4.99.28"/>
    </reaction>
</comment>
<evidence type="ECO:0000256" key="17">
    <source>
        <dbReference type="SAM" id="Phobius"/>
    </source>
</evidence>
<dbReference type="SUPFAM" id="SSF56601">
    <property type="entry name" value="beta-lactamase/transpeptidase-like"/>
    <property type="match status" value="1"/>
</dbReference>
<evidence type="ECO:0000256" key="1">
    <source>
        <dbReference type="ARBA" id="ARBA00004236"/>
    </source>
</evidence>
<keyword evidence="17" id="KW-0812">Transmembrane</keyword>
<dbReference type="SUPFAM" id="SSF53955">
    <property type="entry name" value="Lysozyme-like"/>
    <property type="match status" value="1"/>
</dbReference>
<dbReference type="InterPro" id="IPR023346">
    <property type="entry name" value="Lysozyme-like_dom_sf"/>
</dbReference>
<keyword evidence="17" id="KW-1133">Transmembrane helix</keyword>
<evidence type="ECO:0000256" key="10">
    <source>
        <dbReference type="ARBA" id="ARBA00022960"/>
    </source>
</evidence>
<dbReference type="PANTHER" id="PTHR32282">
    <property type="entry name" value="BINDING PROTEIN TRANSPEPTIDASE, PUTATIVE-RELATED"/>
    <property type="match status" value="1"/>
</dbReference>
<dbReference type="InterPro" id="IPR050396">
    <property type="entry name" value="Glycosyltr_51/Transpeptidase"/>
</dbReference>
<evidence type="ECO:0000313" key="20">
    <source>
        <dbReference type="EMBL" id="OGC54046.1"/>
    </source>
</evidence>
<keyword evidence="13" id="KW-0511">Multifunctional enzyme</keyword>
<dbReference type="GO" id="GO:0009002">
    <property type="term" value="F:serine-type D-Ala-D-Ala carboxypeptidase activity"/>
    <property type="evidence" value="ECO:0007669"/>
    <property type="project" value="UniProtKB-EC"/>
</dbReference>
<reference evidence="20 21" key="1">
    <citation type="journal article" date="2016" name="Nat. Commun.">
        <title>Thousands of microbial genomes shed light on interconnected biogeochemical processes in an aquifer system.</title>
        <authorList>
            <person name="Anantharaman K."/>
            <person name="Brown C.T."/>
            <person name="Hug L.A."/>
            <person name="Sharon I."/>
            <person name="Castelle C.J."/>
            <person name="Probst A.J."/>
            <person name="Thomas B.C."/>
            <person name="Singh A."/>
            <person name="Wilkins M.J."/>
            <person name="Karaoz U."/>
            <person name="Brodie E.L."/>
            <person name="Williams K.H."/>
            <person name="Hubbard S.S."/>
            <person name="Banfield J.F."/>
        </authorList>
    </citation>
    <scope>NUCLEOTIDE SEQUENCE [LARGE SCALE GENOMIC DNA]</scope>
</reference>
<evidence type="ECO:0000256" key="14">
    <source>
        <dbReference type="ARBA" id="ARBA00023316"/>
    </source>
</evidence>
<dbReference type="GO" id="GO:0008360">
    <property type="term" value="P:regulation of cell shape"/>
    <property type="evidence" value="ECO:0007669"/>
    <property type="project" value="UniProtKB-KW"/>
</dbReference>
<evidence type="ECO:0000259" key="18">
    <source>
        <dbReference type="Pfam" id="PF00905"/>
    </source>
</evidence>
<evidence type="ECO:0000256" key="2">
    <source>
        <dbReference type="ARBA" id="ARBA00007090"/>
    </source>
</evidence>
<dbReference type="PANTHER" id="PTHR32282:SF11">
    <property type="entry name" value="PENICILLIN-BINDING PROTEIN 1B"/>
    <property type="match status" value="1"/>
</dbReference>
<dbReference type="FunFam" id="1.10.3810.10:FF:000001">
    <property type="entry name" value="Penicillin-binding protein 1A"/>
    <property type="match status" value="1"/>
</dbReference>
<evidence type="ECO:0000256" key="5">
    <source>
        <dbReference type="ARBA" id="ARBA00022645"/>
    </source>
</evidence>
<evidence type="ECO:0000256" key="4">
    <source>
        <dbReference type="ARBA" id="ARBA00022475"/>
    </source>
</evidence>
<feature type="domain" description="Penicillin-binding protein transpeptidase" evidence="18">
    <location>
        <begin position="479"/>
        <end position="731"/>
    </location>
</feature>
<comment type="similarity">
    <text evidence="3">In the N-terminal section; belongs to the glycosyltransferase 51 family.</text>
</comment>
<dbReference type="GO" id="GO:0008658">
    <property type="term" value="F:penicillin binding"/>
    <property type="evidence" value="ECO:0007669"/>
    <property type="project" value="InterPro"/>
</dbReference>
<dbReference type="InterPro" id="IPR012338">
    <property type="entry name" value="Beta-lactam/transpept-like"/>
</dbReference>
<keyword evidence="8" id="KW-0808">Transferase</keyword>
<evidence type="ECO:0000256" key="15">
    <source>
        <dbReference type="ARBA" id="ARBA00034000"/>
    </source>
</evidence>
<keyword evidence="9" id="KW-0378">Hydrolase</keyword>
<sequence length="810" mass="91444">MIAAFDMVKRIMLKVNSRSLISSIIKILRILPFLLIRFLSGLINGLFSILILLNYLFLFDSLIYILTPLKNFLLFLGEKSLDYQFPEINIRNITGKVKEYFLKILYSNVTIPKINVSKLIHTLANKFKNPQKVLQEIIIIDSEEALATAVAPIVIKKINFFSYIKTLLFFTSGTVFSIVFFAIPLSVFVFYESLPDPYQLFQRIPNQPTKIYDRNDKLLYEIFVDKKYEPVALEKIPNIVKNSTIAVEDSEFYLHNGIRPLSILRAAKATVLEDNLQGASTITQQLVKNLLLTPERTIVRKIKEAMIALKVEQSFSKDQILELYLNNISYGGTTWGVQSASKKYFGKNVWELDLSEASLLAGLPTAPTYYSPLNGDLELTKSRQKLVLDRMVELGYVATEEADAAYKKEINIIPQVDYIRAPHFVMYVRDELERVYGKNIVDKGGLTVKTTLDLDFHEKVQQIVSEEVIKNAYLNISNGAAIVLDPRTGEILAYVGSRDYYFDKFGSFDVLTAYRQPGSSIKPVTYALALKNGYTALSTIKDEKTIYKNQWETYVPVNYDGRYHGTVTVRQALANSYNIPAVKLVSKLGADNMVELGRDMGLTTWQKDSSYGISVTLGGKEVRLLDLANVYATLSRYGVYKNTTPFISVKDSKGIEILEKDKEKRVLSEEISFLITNILSDYKARIPAFGINNFLSITGHTVAVKTGTTDNKKDNLTLGYTPSYVVATWVGNNDNTPMNKNLASGLSGAAPMWNRIMSLTLQGKPSEVFMKPDIVTLIYYKRCNISEYFIKGSSIPSMTCQSERKKSSKT</sequence>
<evidence type="ECO:0000256" key="6">
    <source>
        <dbReference type="ARBA" id="ARBA00022670"/>
    </source>
</evidence>
<evidence type="ECO:0000256" key="13">
    <source>
        <dbReference type="ARBA" id="ARBA00023268"/>
    </source>
</evidence>
<keyword evidence="4" id="KW-1003">Cell membrane</keyword>
<feature type="transmembrane region" description="Helical" evidence="17">
    <location>
        <begin position="45"/>
        <end position="66"/>
    </location>
</feature>
<keyword evidence="10" id="KW-0133">Cell shape</keyword>
<keyword evidence="14" id="KW-0961">Cell wall biogenesis/degradation</keyword>
<gene>
    <name evidence="20" type="ORF">A3D91_04795</name>
</gene>
<comment type="caution">
    <text evidence="20">The sequence shown here is derived from an EMBL/GenBank/DDBJ whole genome shotgun (WGS) entry which is preliminary data.</text>
</comment>
<dbReference type="AlphaFoldDB" id="A0A1F4VA54"/>
<evidence type="ECO:0000256" key="3">
    <source>
        <dbReference type="ARBA" id="ARBA00007739"/>
    </source>
</evidence>
<protein>
    <submittedName>
        <fullName evidence="20">Uncharacterized protein</fullName>
    </submittedName>
</protein>
<name>A0A1F4VA54_UNCKA</name>
<dbReference type="STRING" id="1802620.A3D91_04795"/>